<organism evidence="13 14">
    <name type="scientific">Micromonospora craniellae</name>
    <dbReference type="NCBI Taxonomy" id="2294034"/>
    <lineage>
        <taxon>Bacteria</taxon>
        <taxon>Bacillati</taxon>
        <taxon>Actinomycetota</taxon>
        <taxon>Actinomycetes</taxon>
        <taxon>Micromonosporales</taxon>
        <taxon>Micromonosporaceae</taxon>
        <taxon>Micromonospora</taxon>
    </lineage>
</organism>
<dbReference type="EC" id="2.1.1.77" evidence="3"/>
<dbReference type="GO" id="GO:0004719">
    <property type="term" value="F:protein-L-isoaspartate (D-aspartate) O-methyltransferase activity"/>
    <property type="evidence" value="ECO:0007669"/>
    <property type="project" value="UniProtKB-EC"/>
</dbReference>
<dbReference type="Proteomes" id="UP000262621">
    <property type="component" value="Unassembled WGS sequence"/>
</dbReference>
<protein>
    <recommendedName>
        <fullName evidence="4">Protein-L-isoaspartate O-methyltransferase</fullName>
        <ecNumber evidence="3">2.1.1.77</ecNumber>
    </recommendedName>
    <alternativeName>
        <fullName evidence="11">L-isoaspartyl protein carboxyl methyltransferase</fullName>
    </alternativeName>
    <alternativeName>
        <fullName evidence="9">Protein L-isoaspartyl methyltransferase</fullName>
    </alternativeName>
    <alternativeName>
        <fullName evidence="10">Protein-beta-aspartate methyltransferase</fullName>
    </alternativeName>
</protein>
<evidence type="ECO:0000256" key="3">
    <source>
        <dbReference type="ARBA" id="ARBA00011890"/>
    </source>
</evidence>
<dbReference type="InterPro" id="IPR026448">
    <property type="entry name" value="Methyltr_grasp"/>
</dbReference>
<dbReference type="GO" id="GO:0005737">
    <property type="term" value="C:cytoplasm"/>
    <property type="evidence" value="ECO:0007669"/>
    <property type="project" value="UniProtKB-SubCell"/>
</dbReference>
<evidence type="ECO:0000256" key="6">
    <source>
        <dbReference type="ARBA" id="ARBA00022603"/>
    </source>
</evidence>
<evidence type="ECO:0000256" key="9">
    <source>
        <dbReference type="ARBA" id="ARBA00030757"/>
    </source>
</evidence>
<keyword evidence="6 13" id="KW-0489">Methyltransferase</keyword>
<accession>A0A372G5V2</accession>
<gene>
    <name evidence="13" type="ORF">D0Q02_02085</name>
</gene>
<evidence type="ECO:0000313" key="13">
    <source>
        <dbReference type="EMBL" id="RFS48294.1"/>
    </source>
</evidence>
<keyword evidence="14" id="KW-1185">Reference proteome</keyword>
<evidence type="ECO:0000313" key="14">
    <source>
        <dbReference type="Proteomes" id="UP000262621"/>
    </source>
</evidence>
<dbReference type="InterPro" id="IPR029063">
    <property type="entry name" value="SAM-dependent_MTases_sf"/>
</dbReference>
<evidence type="ECO:0000256" key="10">
    <source>
        <dbReference type="ARBA" id="ARBA00031323"/>
    </source>
</evidence>
<keyword evidence="7 13" id="KW-0808">Transferase</keyword>
<evidence type="ECO:0000256" key="8">
    <source>
        <dbReference type="ARBA" id="ARBA00022691"/>
    </source>
</evidence>
<dbReference type="EMBL" id="QVFU01000001">
    <property type="protein sequence ID" value="RFS48294.1"/>
    <property type="molecule type" value="Genomic_DNA"/>
</dbReference>
<name>A0A372G5V2_9ACTN</name>
<keyword evidence="8" id="KW-0949">S-adenosyl-L-methionine</keyword>
<dbReference type="InterPro" id="IPR000682">
    <property type="entry name" value="PCMT"/>
</dbReference>
<dbReference type="AlphaFoldDB" id="A0A372G5V2"/>
<comment type="subcellular location">
    <subcellularLocation>
        <location evidence="1">Cytoplasm</location>
    </subcellularLocation>
</comment>
<comment type="similarity">
    <text evidence="2">Belongs to the methyltransferase superfamily. L-isoaspartyl/D-aspartyl protein methyltransferase family.</text>
</comment>
<dbReference type="SUPFAM" id="SSF53335">
    <property type="entry name" value="S-adenosyl-L-methionine-dependent methyltransferases"/>
    <property type="match status" value="1"/>
</dbReference>
<evidence type="ECO:0000256" key="2">
    <source>
        <dbReference type="ARBA" id="ARBA00005369"/>
    </source>
</evidence>
<evidence type="ECO:0000256" key="1">
    <source>
        <dbReference type="ARBA" id="ARBA00004496"/>
    </source>
</evidence>
<dbReference type="CDD" id="cd02440">
    <property type="entry name" value="AdoMet_MTases"/>
    <property type="match status" value="1"/>
</dbReference>
<dbReference type="PANTHER" id="PTHR11579">
    <property type="entry name" value="PROTEIN-L-ISOASPARTATE O-METHYLTRANSFERASE"/>
    <property type="match status" value="1"/>
</dbReference>
<evidence type="ECO:0000256" key="5">
    <source>
        <dbReference type="ARBA" id="ARBA00022490"/>
    </source>
</evidence>
<dbReference type="GO" id="GO:0032259">
    <property type="term" value="P:methylation"/>
    <property type="evidence" value="ECO:0007669"/>
    <property type="project" value="UniProtKB-KW"/>
</dbReference>
<dbReference type="PANTHER" id="PTHR11579:SF0">
    <property type="entry name" value="PROTEIN-L-ISOASPARTATE(D-ASPARTATE) O-METHYLTRANSFERASE"/>
    <property type="match status" value="1"/>
</dbReference>
<evidence type="ECO:0000256" key="12">
    <source>
        <dbReference type="SAM" id="MobiDB-lite"/>
    </source>
</evidence>
<evidence type="ECO:0000256" key="4">
    <source>
        <dbReference type="ARBA" id="ARBA00013346"/>
    </source>
</evidence>
<dbReference type="NCBIfam" id="TIGR04188">
    <property type="entry name" value="methyltr_grsp"/>
    <property type="match status" value="1"/>
</dbReference>
<dbReference type="Gene3D" id="3.40.50.150">
    <property type="entry name" value="Vaccinia Virus protein VP39"/>
    <property type="match status" value="1"/>
</dbReference>
<proteinExistence type="inferred from homology"/>
<feature type="region of interest" description="Disordered" evidence="12">
    <location>
        <begin position="77"/>
        <end position="97"/>
    </location>
</feature>
<sequence>MTEQLSEHIPRFVAGLEADGYLSDPLWRKAFGEVPRHVFLPAFFLSLPDGRWQAIDATHPDYWRMVYADTTLTTQLDGTVSPDPDGGPLAGTGTSSSTQPGLMALMLEALRLSGGERVLEIGTGTGYNAALLAHRLGAQNVTSVEVDPVVADLARQRIAACGYRPTLVTGDGERGWPESAPYDRLIATVSVPAVPPAWLAQVRDGGAVVVSLWRDLGGGPLVRLEVNGGSGQGFFLAQSGGFMPVRSANRATAALSTAVKQTGTTRPTRHPSFVLHQTDAGLWLALRVPGVTWLGFTPDGGNEQMWLFALDGSWAAVDDTAGQVEQYGPRDLWDEFETVYDRWRDAGAPSRDRLGLTVTDTGEHRFWLDNPDAVVWDDAGARR</sequence>
<keyword evidence="5" id="KW-0963">Cytoplasm</keyword>
<comment type="caution">
    <text evidence="13">The sequence shown here is derived from an EMBL/GenBank/DDBJ whole genome shotgun (WGS) entry which is preliminary data.</text>
</comment>
<dbReference type="RefSeq" id="WP_117226224.1">
    <property type="nucleotide sequence ID" value="NZ_CP061725.1"/>
</dbReference>
<dbReference type="OrthoDB" id="5143400at2"/>
<evidence type="ECO:0000256" key="11">
    <source>
        <dbReference type="ARBA" id="ARBA00031350"/>
    </source>
</evidence>
<dbReference type="Pfam" id="PF01135">
    <property type="entry name" value="PCMT"/>
    <property type="match status" value="1"/>
</dbReference>
<evidence type="ECO:0000256" key="7">
    <source>
        <dbReference type="ARBA" id="ARBA00022679"/>
    </source>
</evidence>
<reference evidence="13 14" key="1">
    <citation type="submission" date="2018-08" db="EMBL/GenBank/DDBJ databases">
        <title>Verrucosispora craniellae sp. nov., isolated from a marine sponge in the South China Sea.</title>
        <authorList>
            <person name="Li L."/>
            <person name="Lin H.W."/>
        </authorList>
    </citation>
    <scope>NUCLEOTIDE SEQUENCE [LARGE SCALE GENOMIC DNA]</scope>
    <source>
        <strain evidence="13 14">LHW63014</strain>
    </source>
</reference>